<dbReference type="GO" id="GO:0006351">
    <property type="term" value="P:DNA-templated transcription"/>
    <property type="evidence" value="ECO:0007669"/>
    <property type="project" value="InterPro"/>
</dbReference>
<evidence type="ECO:0000256" key="5">
    <source>
        <dbReference type="ARBA" id="ARBA00023163"/>
    </source>
</evidence>
<evidence type="ECO:0000256" key="1">
    <source>
        <dbReference type="ARBA" id="ARBA00004123"/>
    </source>
</evidence>
<feature type="domain" description="Zn(2)-C6 fungal-type" evidence="7">
    <location>
        <begin position="18"/>
        <end position="47"/>
    </location>
</feature>
<evidence type="ECO:0000256" key="2">
    <source>
        <dbReference type="ARBA" id="ARBA00022723"/>
    </source>
</evidence>
<dbReference type="PROSITE" id="PS50048">
    <property type="entry name" value="ZN2_CY6_FUNGAL_2"/>
    <property type="match status" value="1"/>
</dbReference>
<dbReference type="GO" id="GO:0008270">
    <property type="term" value="F:zinc ion binding"/>
    <property type="evidence" value="ECO:0007669"/>
    <property type="project" value="InterPro"/>
</dbReference>
<reference evidence="8" key="1">
    <citation type="submission" date="2023-03" db="EMBL/GenBank/DDBJ databases">
        <title>Complete genome of Cladonia borealis.</title>
        <authorList>
            <person name="Park H."/>
        </authorList>
    </citation>
    <scope>NUCLEOTIDE SEQUENCE</scope>
    <source>
        <strain evidence="8">ANT050790</strain>
    </source>
</reference>
<dbReference type="InterPro" id="IPR007219">
    <property type="entry name" value="XnlR_reg_dom"/>
</dbReference>
<dbReference type="Pfam" id="PF04082">
    <property type="entry name" value="Fungal_trans"/>
    <property type="match status" value="1"/>
</dbReference>
<dbReference type="Gene3D" id="4.10.240.10">
    <property type="entry name" value="Zn(2)-C6 fungal-type DNA-binding domain"/>
    <property type="match status" value="1"/>
</dbReference>
<dbReference type="CDD" id="cd00067">
    <property type="entry name" value="GAL4"/>
    <property type="match status" value="1"/>
</dbReference>
<comment type="subcellular location">
    <subcellularLocation>
        <location evidence="1">Nucleus</location>
    </subcellularLocation>
</comment>
<dbReference type="SMART" id="SM00906">
    <property type="entry name" value="Fungal_trans"/>
    <property type="match status" value="1"/>
</dbReference>
<dbReference type="EMBL" id="JAFEKC020000002">
    <property type="protein sequence ID" value="KAK0516286.1"/>
    <property type="molecule type" value="Genomic_DNA"/>
</dbReference>
<dbReference type="Pfam" id="PF00172">
    <property type="entry name" value="Zn_clus"/>
    <property type="match status" value="1"/>
</dbReference>
<keyword evidence="9" id="KW-1185">Reference proteome</keyword>
<keyword evidence="2" id="KW-0479">Metal-binding</keyword>
<dbReference type="InterPro" id="IPR001138">
    <property type="entry name" value="Zn2Cys6_DnaBD"/>
</dbReference>
<keyword evidence="6" id="KW-0539">Nucleus</keyword>
<dbReference type="PANTHER" id="PTHR47338">
    <property type="entry name" value="ZN(II)2CYS6 TRANSCRIPTION FACTOR (EUROFUNG)-RELATED"/>
    <property type="match status" value="1"/>
</dbReference>
<dbReference type="GO" id="GO:0000981">
    <property type="term" value="F:DNA-binding transcription factor activity, RNA polymerase II-specific"/>
    <property type="evidence" value="ECO:0007669"/>
    <property type="project" value="InterPro"/>
</dbReference>
<keyword evidence="4" id="KW-0238">DNA-binding</keyword>
<dbReference type="PROSITE" id="PS00463">
    <property type="entry name" value="ZN2_CY6_FUNGAL_1"/>
    <property type="match status" value="1"/>
</dbReference>
<dbReference type="InterPro" id="IPR050815">
    <property type="entry name" value="TF_fung"/>
</dbReference>
<dbReference type="GO" id="GO:0005634">
    <property type="term" value="C:nucleus"/>
    <property type="evidence" value="ECO:0007669"/>
    <property type="project" value="UniProtKB-SubCell"/>
</dbReference>
<evidence type="ECO:0000256" key="6">
    <source>
        <dbReference type="ARBA" id="ARBA00023242"/>
    </source>
</evidence>
<evidence type="ECO:0000256" key="4">
    <source>
        <dbReference type="ARBA" id="ARBA00023125"/>
    </source>
</evidence>
<gene>
    <name evidence="8" type="ORF">JMJ35_000889</name>
</gene>
<evidence type="ECO:0000313" key="8">
    <source>
        <dbReference type="EMBL" id="KAK0516286.1"/>
    </source>
</evidence>
<comment type="caution">
    <text evidence="8">The sequence shown here is derived from an EMBL/GenBank/DDBJ whole genome shotgun (WGS) entry which is preliminary data.</text>
</comment>
<dbReference type="CDD" id="cd12148">
    <property type="entry name" value="fungal_TF_MHR"/>
    <property type="match status" value="1"/>
</dbReference>
<dbReference type="PANTHER" id="PTHR47338:SF3">
    <property type="entry name" value="C6 FINGER DOMAIN TRANSCRIPTION FACTOR DBAA-RELATED"/>
    <property type="match status" value="1"/>
</dbReference>
<evidence type="ECO:0000313" key="9">
    <source>
        <dbReference type="Proteomes" id="UP001166286"/>
    </source>
</evidence>
<dbReference type="SUPFAM" id="SSF57701">
    <property type="entry name" value="Zn2/Cys6 DNA-binding domain"/>
    <property type="match status" value="1"/>
</dbReference>
<accession>A0AA39R8Y4</accession>
<evidence type="ECO:0000256" key="3">
    <source>
        <dbReference type="ARBA" id="ARBA00023015"/>
    </source>
</evidence>
<protein>
    <recommendedName>
        <fullName evidence="7">Zn(2)-C6 fungal-type domain-containing protein</fullName>
    </recommendedName>
</protein>
<dbReference type="AlphaFoldDB" id="A0AA39R8Y4"/>
<organism evidence="8 9">
    <name type="scientific">Cladonia borealis</name>
    <dbReference type="NCBI Taxonomy" id="184061"/>
    <lineage>
        <taxon>Eukaryota</taxon>
        <taxon>Fungi</taxon>
        <taxon>Dikarya</taxon>
        <taxon>Ascomycota</taxon>
        <taxon>Pezizomycotina</taxon>
        <taxon>Lecanoromycetes</taxon>
        <taxon>OSLEUM clade</taxon>
        <taxon>Lecanoromycetidae</taxon>
        <taxon>Lecanorales</taxon>
        <taxon>Lecanorineae</taxon>
        <taxon>Cladoniaceae</taxon>
        <taxon>Cladonia</taxon>
    </lineage>
</organism>
<keyword evidence="5" id="KW-0804">Transcription</keyword>
<dbReference type="InterPro" id="IPR036864">
    <property type="entry name" value="Zn2-C6_fun-type_DNA-bd_sf"/>
</dbReference>
<evidence type="ECO:0000259" key="7">
    <source>
        <dbReference type="PROSITE" id="PS50048"/>
    </source>
</evidence>
<dbReference type="Proteomes" id="UP001166286">
    <property type="component" value="Unassembled WGS sequence"/>
</dbReference>
<proteinExistence type="predicted"/>
<keyword evidence="3" id="KW-0805">Transcription regulation</keyword>
<dbReference type="SMART" id="SM00066">
    <property type="entry name" value="GAL4"/>
    <property type="match status" value="1"/>
</dbReference>
<sequence length="515" mass="59613">MESNENTPPKRRQRPGSACQRCRERKLRCDGQQPQCDACSQSGAQCVPAVSHTQRGPKKGHVKALETRLAMLEQSLFEQQQQNLLIPQVDNIDLPDGITLDTYFDMDGSESPTSLLVPSNPKEQIVSQDNDSPATFPLSDLLRSELDQLYFERTHPFVPFLNQHRYLSQSRHPAKRQSQTCLQYAMWTIASASSAQLHHIRDSIYECTRKMLDFLEAKDDNTEFTDIEHVQARVLLLVYDFMRTNHQRGWISAGRCFRLVQLMRLYEIDSPENVAKRKRNDEPEDWIDTEIKRRTFWVAYSLDRWISTRHEWPLTLNEQDISTRLPIPEEDFQSAQFVEMGFLSEAITSMKLAGASPFTESIILATICGRTLSHRQQSVVEQTRCDSLMLEYPSAMLHTDCLLLFTNMMAQTTVLYLCRVIESMPWETDEYRNAIVEFRQKSLVAAKEIVNLTRSLPHLSYFKVHPFTPLPLSLCVEFFNSHRYLDESVDQQVEEVLEALRDLTYVNNLAQDYLA</sequence>
<name>A0AA39R8Y4_9LECA</name>
<dbReference type="GO" id="GO:0003677">
    <property type="term" value="F:DNA binding"/>
    <property type="evidence" value="ECO:0007669"/>
    <property type="project" value="UniProtKB-KW"/>
</dbReference>